<accession>A0A7R9EHE3</accession>
<reference evidence="2" key="1">
    <citation type="submission" date="2020-11" db="EMBL/GenBank/DDBJ databases">
        <authorList>
            <person name="Tran Van P."/>
        </authorList>
    </citation>
    <scope>NUCLEOTIDE SEQUENCE</scope>
</reference>
<feature type="region of interest" description="Disordered" evidence="1">
    <location>
        <begin position="81"/>
        <end position="103"/>
    </location>
</feature>
<protein>
    <submittedName>
        <fullName evidence="2">Uncharacterized protein</fullName>
    </submittedName>
</protein>
<dbReference type="EMBL" id="OB796049">
    <property type="protein sequence ID" value="CAD7432992.1"/>
    <property type="molecule type" value="Genomic_DNA"/>
</dbReference>
<evidence type="ECO:0000256" key="1">
    <source>
        <dbReference type="SAM" id="MobiDB-lite"/>
    </source>
</evidence>
<proteinExistence type="predicted"/>
<evidence type="ECO:0000313" key="2">
    <source>
        <dbReference type="EMBL" id="CAD7432992.1"/>
    </source>
</evidence>
<name>A0A7R9EHE3_9NEOP</name>
<organism evidence="2">
    <name type="scientific">Timema monikensis</name>
    <dbReference type="NCBI Taxonomy" id="170555"/>
    <lineage>
        <taxon>Eukaryota</taxon>
        <taxon>Metazoa</taxon>
        <taxon>Ecdysozoa</taxon>
        <taxon>Arthropoda</taxon>
        <taxon>Hexapoda</taxon>
        <taxon>Insecta</taxon>
        <taxon>Pterygota</taxon>
        <taxon>Neoptera</taxon>
        <taxon>Polyneoptera</taxon>
        <taxon>Phasmatodea</taxon>
        <taxon>Timematodea</taxon>
        <taxon>Timematoidea</taxon>
        <taxon>Timematidae</taxon>
        <taxon>Timema</taxon>
    </lineage>
</organism>
<dbReference type="AlphaFoldDB" id="A0A7R9EHE3"/>
<gene>
    <name evidence="2" type="ORF">TMSB3V08_LOCUS9683</name>
</gene>
<sequence length="103" mass="11713">MGEIVHFTSELHQDTIDNIYQASARPVHQLRQHTSRMTLTTVPKLRLTCHLAGKTESTTKTARDVCTSLVLWSKRSFVNTGRRDKERTAKPSLIDGIRADFHP</sequence>